<dbReference type="AlphaFoldDB" id="A0A162KFI7"/>
<dbReference type="OrthoDB" id="9813569at2"/>
<feature type="domain" description="Carbohydrate kinase PfkB" evidence="4">
    <location>
        <begin position="58"/>
        <end position="317"/>
    </location>
</feature>
<dbReference type="GeneID" id="97244247"/>
<gene>
    <name evidence="5" type="ORF">AUP44_10280</name>
</gene>
<comment type="caution">
    <text evidence="5">The sequence shown here is derived from an EMBL/GenBank/DDBJ whole genome shotgun (WGS) entry which is preliminary data.</text>
</comment>
<evidence type="ECO:0000256" key="3">
    <source>
        <dbReference type="ARBA" id="ARBA00022777"/>
    </source>
</evidence>
<dbReference type="Proteomes" id="UP000075787">
    <property type="component" value="Unassembled WGS sequence"/>
</dbReference>
<dbReference type="GO" id="GO:0016301">
    <property type="term" value="F:kinase activity"/>
    <property type="evidence" value="ECO:0007669"/>
    <property type="project" value="UniProtKB-KW"/>
</dbReference>
<dbReference type="CDD" id="cd01168">
    <property type="entry name" value="adenosine_kinase"/>
    <property type="match status" value="1"/>
</dbReference>
<dbReference type="SUPFAM" id="SSF53613">
    <property type="entry name" value="Ribokinase-like"/>
    <property type="match status" value="1"/>
</dbReference>
<dbReference type="PANTHER" id="PTHR43320:SF3">
    <property type="entry name" value="CARBOHYDRATE KINASE PFKB DOMAIN-CONTAINING PROTEIN"/>
    <property type="match status" value="1"/>
</dbReference>
<evidence type="ECO:0000256" key="1">
    <source>
        <dbReference type="ARBA" id="ARBA00010688"/>
    </source>
</evidence>
<keyword evidence="3 5" id="KW-0418">Kinase</keyword>
<dbReference type="PROSITE" id="PS00584">
    <property type="entry name" value="PFKB_KINASES_2"/>
    <property type="match status" value="1"/>
</dbReference>
<evidence type="ECO:0000259" key="4">
    <source>
        <dbReference type="Pfam" id="PF00294"/>
    </source>
</evidence>
<dbReference type="InterPro" id="IPR011611">
    <property type="entry name" value="PfkB_dom"/>
</dbReference>
<evidence type="ECO:0000313" key="6">
    <source>
        <dbReference type="Proteomes" id="UP000075787"/>
    </source>
</evidence>
<dbReference type="Gene3D" id="3.40.1190.20">
    <property type="match status" value="1"/>
</dbReference>
<evidence type="ECO:0000313" key="5">
    <source>
        <dbReference type="EMBL" id="KYO51152.1"/>
    </source>
</evidence>
<sequence length="330" mass="34671">MTEKTYHVLGLGNAILDILARTEDGFLDAQGMVKGTMALIDTDRAEAIYAAMGPAIESSGGSAANTIAGLAALGARTAFIGRVAEDTLGQVFRHDIRALGVAYDTPAAAPTPPTARCFVLITPDGQRTMNTYLGASVHLSPDDVDENEVARAEILYVEGYLWDLAPAKEACLKAMRAARRNGTRVAFSLSDKFCVDRFRAEFHRLIDDHIDILFANEAEIAALAETDDFDAAMRSVAGRVEIAALTRSEHGSVIVPREGAPVVVEASPVEAVVDTTGAGDLYAAGFLYGLTHGFDLARSARLGGLAAAGIIGQIGPRPAGSIADLVARSA</sequence>
<dbReference type="InterPro" id="IPR002173">
    <property type="entry name" value="Carboh/pur_kinase_PfkB_CS"/>
</dbReference>
<dbReference type="RefSeq" id="WP_062766937.1">
    <property type="nucleotide sequence ID" value="NZ_CP121045.1"/>
</dbReference>
<proteinExistence type="inferred from homology"/>
<protein>
    <submittedName>
        <fullName evidence="5">Carbohydrate kinase</fullName>
    </submittedName>
</protein>
<evidence type="ECO:0000256" key="2">
    <source>
        <dbReference type="ARBA" id="ARBA00022679"/>
    </source>
</evidence>
<dbReference type="InterPro" id="IPR052700">
    <property type="entry name" value="Carb_kinase_PfkB-like"/>
</dbReference>
<accession>A0A162KFI7</accession>
<reference evidence="5 6" key="1">
    <citation type="submission" date="2015-12" db="EMBL/GenBank/DDBJ databases">
        <title>Genome sequence of Tistrella mobilis MCCC 1A02139.</title>
        <authorList>
            <person name="Lu L."/>
            <person name="Lai Q."/>
            <person name="Shao Z."/>
            <person name="Qian P."/>
        </authorList>
    </citation>
    <scope>NUCLEOTIDE SEQUENCE [LARGE SCALE GENOMIC DNA]</scope>
    <source>
        <strain evidence="5 6">MCCC 1A02139</strain>
    </source>
</reference>
<dbReference type="InterPro" id="IPR029056">
    <property type="entry name" value="Ribokinase-like"/>
</dbReference>
<keyword evidence="2" id="KW-0808">Transferase</keyword>
<organism evidence="5 6">
    <name type="scientific">Tistrella mobilis</name>
    <dbReference type="NCBI Taxonomy" id="171437"/>
    <lineage>
        <taxon>Bacteria</taxon>
        <taxon>Pseudomonadati</taxon>
        <taxon>Pseudomonadota</taxon>
        <taxon>Alphaproteobacteria</taxon>
        <taxon>Geminicoccales</taxon>
        <taxon>Geminicoccaceae</taxon>
        <taxon>Tistrella</taxon>
    </lineage>
</organism>
<comment type="similarity">
    <text evidence="1">Belongs to the carbohydrate kinase PfkB family.</text>
</comment>
<dbReference type="EMBL" id="LPZR01000182">
    <property type="protein sequence ID" value="KYO51152.1"/>
    <property type="molecule type" value="Genomic_DNA"/>
</dbReference>
<dbReference type="Pfam" id="PF00294">
    <property type="entry name" value="PfkB"/>
    <property type="match status" value="1"/>
</dbReference>
<dbReference type="PANTHER" id="PTHR43320">
    <property type="entry name" value="SUGAR KINASE"/>
    <property type="match status" value="1"/>
</dbReference>
<name>A0A162KFI7_9PROT</name>